<keyword evidence="1" id="KW-1185">Reference proteome</keyword>
<dbReference type="InterPro" id="IPR009902">
    <property type="entry name" value="DUF1442"/>
</dbReference>
<dbReference type="Gramene" id="SIN_1005725.t">
    <property type="protein sequence ID" value="SIN_1005725.t"/>
    <property type="gene ID" value="SIN_1005725"/>
</dbReference>
<dbReference type="RefSeq" id="XP_011093034.1">
    <property type="nucleotide sequence ID" value="XM_011094732.2"/>
</dbReference>
<dbReference type="Gene3D" id="3.40.50.150">
    <property type="entry name" value="Vaccinia Virus protein VP39"/>
    <property type="match status" value="1"/>
</dbReference>
<dbReference type="PANTHER" id="PTHR33593:SF1">
    <property type="entry name" value="DUF1442 FAMILY PROTEIN"/>
    <property type="match status" value="1"/>
</dbReference>
<dbReference type="InterPro" id="IPR029063">
    <property type="entry name" value="SAM-dependent_MTases_sf"/>
</dbReference>
<dbReference type="InParanoid" id="A0A6I9UFM5"/>
<reference evidence="2" key="1">
    <citation type="submission" date="2025-08" db="UniProtKB">
        <authorList>
            <consortium name="RefSeq"/>
        </authorList>
    </citation>
    <scope>IDENTIFICATION</scope>
</reference>
<accession>A0A6I9UFM5</accession>
<dbReference type="Pfam" id="PF07279">
    <property type="entry name" value="DUF1442"/>
    <property type="match status" value="1"/>
</dbReference>
<sequence length="244" mass="26802">MEWSPSSATNAYLDTLKLCNKCKKECSSCETRMPESNELISALAAGMSAKLIVEVTSEVSPSTVALAAAARQTGGKLVCILPEPKLGKSQKAIDDSGLSDMVEFKTGDPAEALRNYENIDFSLVDCKSNDYERLLKKLDVNPKRSVVVANNLLEGDKGLGGHVKGVGNKTKVRSMKHPIGQGMEITMIGRSNDFGRREKSKSGSYCIRPERKGGIIKKTDKSRWIFQVDEKSGEEHIFRMPRSE</sequence>
<proteinExistence type="predicted"/>
<dbReference type="Proteomes" id="UP000504604">
    <property type="component" value="Linkage group LG11"/>
</dbReference>
<dbReference type="OrthoDB" id="774871at2759"/>
<evidence type="ECO:0000313" key="2">
    <source>
        <dbReference type="RefSeq" id="XP_011093034.1"/>
    </source>
</evidence>
<dbReference type="KEGG" id="sind:105173082"/>
<dbReference type="AlphaFoldDB" id="A0A6I9UFM5"/>
<name>A0A6I9UFM5_SESIN</name>
<protein>
    <submittedName>
        <fullName evidence="2">Uncharacterized protein LOC105173082</fullName>
    </submittedName>
</protein>
<dbReference type="PANTHER" id="PTHR33593">
    <property type="entry name" value="DUF1442 FAMILY PROTEIN"/>
    <property type="match status" value="1"/>
</dbReference>
<organism evidence="1 2">
    <name type="scientific">Sesamum indicum</name>
    <name type="common">Oriental sesame</name>
    <name type="synonym">Sesamum orientale</name>
    <dbReference type="NCBI Taxonomy" id="4182"/>
    <lineage>
        <taxon>Eukaryota</taxon>
        <taxon>Viridiplantae</taxon>
        <taxon>Streptophyta</taxon>
        <taxon>Embryophyta</taxon>
        <taxon>Tracheophyta</taxon>
        <taxon>Spermatophyta</taxon>
        <taxon>Magnoliopsida</taxon>
        <taxon>eudicotyledons</taxon>
        <taxon>Gunneridae</taxon>
        <taxon>Pentapetalae</taxon>
        <taxon>asterids</taxon>
        <taxon>lamiids</taxon>
        <taxon>Lamiales</taxon>
        <taxon>Pedaliaceae</taxon>
        <taxon>Sesamum</taxon>
    </lineage>
</organism>
<evidence type="ECO:0000313" key="1">
    <source>
        <dbReference type="Proteomes" id="UP000504604"/>
    </source>
</evidence>
<gene>
    <name evidence="2" type="primary">LOC105173082</name>
</gene>
<dbReference type="GeneID" id="105173082"/>